<keyword evidence="3" id="KW-1185">Reference proteome</keyword>
<dbReference type="Gene3D" id="3.40.50.1240">
    <property type="entry name" value="Phosphoglycerate mutase-like"/>
    <property type="match status" value="1"/>
</dbReference>
<accession>A0A1Z5JWP9</accession>
<keyword evidence="1" id="KW-0472">Membrane</keyword>
<dbReference type="InterPro" id="IPR029033">
    <property type="entry name" value="His_PPase_superfam"/>
</dbReference>
<keyword evidence="1" id="KW-1133">Transmembrane helix</keyword>
<dbReference type="AlphaFoldDB" id="A0A1Z5JWP9"/>
<dbReference type="OrthoDB" id="496981at2759"/>
<evidence type="ECO:0000256" key="1">
    <source>
        <dbReference type="SAM" id="Phobius"/>
    </source>
</evidence>
<evidence type="ECO:0000313" key="2">
    <source>
        <dbReference type="EMBL" id="GAX18296.1"/>
    </source>
</evidence>
<proteinExistence type="predicted"/>
<name>A0A1Z5JWP9_FISSO</name>
<dbReference type="GO" id="GO:0016791">
    <property type="term" value="F:phosphatase activity"/>
    <property type="evidence" value="ECO:0007669"/>
    <property type="project" value="TreeGrafter"/>
</dbReference>
<dbReference type="PANTHER" id="PTHR48100:SF33">
    <property type="entry name" value="PEPTIDASE S54 RHOMBOID DOMAIN-CONTAINING PROTEIN"/>
    <property type="match status" value="1"/>
</dbReference>
<gene>
    <name evidence="2" type="ORF">FisN_23Hh189</name>
</gene>
<protein>
    <submittedName>
        <fullName evidence="2">Uncharacterized protein</fullName>
    </submittedName>
</protein>
<comment type="caution">
    <text evidence="2">The sequence shown here is derived from an EMBL/GenBank/DDBJ whole genome shotgun (WGS) entry which is preliminary data.</text>
</comment>
<organism evidence="2 3">
    <name type="scientific">Fistulifera solaris</name>
    <name type="common">Oleaginous diatom</name>
    <dbReference type="NCBI Taxonomy" id="1519565"/>
    <lineage>
        <taxon>Eukaryota</taxon>
        <taxon>Sar</taxon>
        <taxon>Stramenopiles</taxon>
        <taxon>Ochrophyta</taxon>
        <taxon>Bacillariophyta</taxon>
        <taxon>Bacillariophyceae</taxon>
        <taxon>Bacillariophycidae</taxon>
        <taxon>Naviculales</taxon>
        <taxon>Naviculaceae</taxon>
        <taxon>Fistulifera</taxon>
    </lineage>
</organism>
<dbReference type="Proteomes" id="UP000198406">
    <property type="component" value="Unassembled WGS sequence"/>
</dbReference>
<dbReference type="InParanoid" id="A0A1Z5JWP9"/>
<keyword evidence="1" id="KW-0812">Transmembrane</keyword>
<dbReference type="EMBL" id="BDSP01000127">
    <property type="protein sequence ID" value="GAX18296.1"/>
    <property type="molecule type" value="Genomic_DNA"/>
</dbReference>
<dbReference type="InterPro" id="IPR050275">
    <property type="entry name" value="PGM_Phosphatase"/>
</dbReference>
<sequence length="352" mass="40144">MITFFITLPYIFLFYSLWILASLWRPFCTLSLVAVLSNPAAAIRKGQLFVWTLQYLLLCNDKKWKKNTHKEPTGKVVGSKTIIFVRHGESLWNETFNKGDRSVRDFVLGFIPNLIKAIAYEWYFWVSGASGESWFYDSPLSAKGVDQAYSIQRDFCQNAYLTPKEEAMKQICLQKKNSIVVSSNLRRAIATIVIGLQDRWAEEKVKDDPIQIWTCLQEISRNPDALSITPAHGIVAAAETDPAFMEEFCEKHCETKHHYGNKPVNGNGLSRLQEFCQLVFELDVDNVVAGGHSLWFRSFFQTYLFSEHVAQKKKIVNGGLVSFTLEKVETETKEIAYRVNSSSVTVLHRGFG</sequence>
<feature type="transmembrane region" description="Helical" evidence="1">
    <location>
        <begin position="12"/>
        <end position="36"/>
    </location>
</feature>
<dbReference type="SUPFAM" id="SSF53254">
    <property type="entry name" value="Phosphoglycerate mutase-like"/>
    <property type="match status" value="1"/>
</dbReference>
<dbReference type="GO" id="GO:0005829">
    <property type="term" value="C:cytosol"/>
    <property type="evidence" value="ECO:0007669"/>
    <property type="project" value="TreeGrafter"/>
</dbReference>
<reference evidence="2 3" key="1">
    <citation type="journal article" date="2015" name="Plant Cell">
        <title>Oil accumulation by the oleaginous diatom Fistulifera solaris as revealed by the genome and transcriptome.</title>
        <authorList>
            <person name="Tanaka T."/>
            <person name="Maeda Y."/>
            <person name="Veluchamy A."/>
            <person name="Tanaka M."/>
            <person name="Abida H."/>
            <person name="Marechal E."/>
            <person name="Bowler C."/>
            <person name="Muto M."/>
            <person name="Sunaga Y."/>
            <person name="Tanaka M."/>
            <person name="Yoshino T."/>
            <person name="Taniguchi T."/>
            <person name="Fukuda Y."/>
            <person name="Nemoto M."/>
            <person name="Matsumoto M."/>
            <person name="Wong P.S."/>
            <person name="Aburatani S."/>
            <person name="Fujibuchi W."/>
        </authorList>
    </citation>
    <scope>NUCLEOTIDE SEQUENCE [LARGE SCALE GENOMIC DNA]</scope>
    <source>
        <strain evidence="2 3">JPCC DA0580</strain>
    </source>
</reference>
<dbReference type="PANTHER" id="PTHR48100">
    <property type="entry name" value="BROAD-SPECIFICITY PHOSPHATASE YOR283W-RELATED"/>
    <property type="match status" value="1"/>
</dbReference>
<evidence type="ECO:0000313" key="3">
    <source>
        <dbReference type="Proteomes" id="UP000198406"/>
    </source>
</evidence>